<reference evidence="1" key="1">
    <citation type="journal article" date="2021" name="PeerJ">
        <title>Extensive microbial diversity within the chicken gut microbiome revealed by metagenomics and culture.</title>
        <authorList>
            <person name="Gilroy R."/>
            <person name="Ravi A."/>
            <person name="Getino M."/>
            <person name="Pursley I."/>
            <person name="Horton D.L."/>
            <person name="Alikhan N.F."/>
            <person name="Baker D."/>
            <person name="Gharbi K."/>
            <person name="Hall N."/>
            <person name="Watson M."/>
            <person name="Adriaenssens E.M."/>
            <person name="Foster-Nyarko E."/>
            <person name="Jarju S."/>
            <person name="Secka A."/>
            <person name="Antonio M."/>
            <person name="Oren A."/>
            <person name="Chaudhuri R.R."/>
            <person name="La Ragione R."/>
            <person name="Hildebrand F."/>
            <person name="Pallen M.J."/>
        </authorList>
    </citation>
    <scope>NUCLEOTIDE SEQUENCE</scope>
    <source>
        <strain evidence="1">B5-657</strain>
    </source>
</reference>
<organism evidence="1 2">
    <name type="scientific">Candidatus Cellulosilyticum pullistercoris</name>
    <dbReference type="NCBI Taxonomy" id="2838521"/>
    <lineage>
        <taxon>Bacteria</taxon>
        <taxon>Bacillati</taxon>
        <taxon>Bacillota</taxon>
        <taxon>Clostridia</taxon>
        <taxon>Lachnospirales</taxon>
        <taxon>Cellulosilyticaceae</taxon>
        <taxon>Cellulosilyticum</taxon>
    </lineage>
</organism>
<accession>A0A9E2NJT8</accession>
<evidence type="ECO:0000313" key="2">
    <source>
        <dbReference type="Proteomes" id="UP000824229"/>
    </source>
</evidence>
<dbReference type="EMBL" id="JAHLFQ010000017">
    <property type="protein sequence ID" value="MBU3803300.1"/>
    <property type="molecule type" value="Genomic_DNA"/>
</dbReference>
<sequence>MEMMSIYSSLGTMGDERTYDYAMKLSAKEVSKLVIEYVKELGLALADYIEMPAVEAATNWLFVDGNIEVSNIGTRIFESVRKVI</sequence>
<dbReference type="Proteomes" id="UP000824229">
    <property type="component" value="Unassembled WGS sequence"/>
</dbReference>
<comment type="caution">
    <text evidence="1">The sequence shown here is derived from an EMBL/GenBank/DDBJ whole genome shotgun (WGS) entry which is preliminary data.</text>
</comment>
<evidence type="ECO:0000313" key="1">
    <source>
        <dbReference type="EMBL" id="MBU3803300.1"/>
    </source>
</evidence>
<dbReference type="AlphaFoldDB" id="A0A9E2NJT8"/>
<proteinExistence type="predicted"/>
<gene>
    <name evidence="1" type="ORF">H9872_00885</name>
</gene>
<reference evidence="1" key="2">
    <citation type="submission" date="2021-04" db="EMBL/GenBank/DDBJ databases">
        <authorList>
            <person name="Gilroy R."/>
        </authorList>
    </citation>
    <scope>NUCLEOTIDE SEQUENCE</scope>
    <source>
        <strain evidence="1">B5-657</strain>
    </source>
</reference>
<protein>
    <submittedName>
        <fullName evidence="1">Uncharacterized protein</fullName>
    </submittedName>
</protein>
<name>A0A9E2NJT8_9FIRM</name>